<dbReference type="EMBL" id="PKKO01000001">
    <property type="protein sequence ID" value="PKY73373.1"/>
    <property type="molecule type" value="Genomic_DNA"/>
</dbReference>
<dbReference type="Proteomes" id="UP000235122">
    <property type="component" value="Unassembled WGS sequence"/>
</dbReference>
<keyword evidence="3" id="KW-1185">Reference proteome</keyword>
<sequence>MNITELAINGLSLLVATGGLIVAVLARRYTKISQRAAKEANRLAKDANIAATRANRLAGEANQISSKANKIATRALATTQDVSHYSWAIQIDHDAGVLVLANESPFSATNISITIRHEKDTIYQGRAGAIGPFGKVGFGTSLLVNDVRDRLASKDTALGGGIFGVAQISCDVFLSWDSQVGVPRSDHFEHCFTKADCH</sequence>
<evidence type="ECO:0000313" key="2">
    <source>
        <dbReference type="EMBL" id="PKY73373.1"/>
    </source>
</evidence>
<dbReference type="RefSeq" id="WP_070424974.1">
    <property type="nucleotide sequence ID" value="NZ_PKKO01000001.1"/>
</dbReference>
<dbReference type="AlphaFoldDB" id="A0A2I1IQG9"/>
<keyword evidence="1" id="KW-0812">Transmembrane</keyword>
<gene>
    <name evidence="2" type="ORF">CYJ19_01965</name>
</gene>
<accession>A0A2I1IQG9</accession>
<keyword evidence="1" id="KW-0472">Membrane</keyword>
<dbReference type="STRING" id="33007.HMPREF3198_00073"/>
<reference evidence="2 3" key="1">
    <citation type="submission" date="2017-12" db="EMBL/GenBank/DDBJ databases">
        <title>Phylogenetic diversity of female urinary microbiome.</title>
        <authorList>
            <person name="Thomas-White K."/>
            <person name="Wolfe A.J."/>
        </authorList>
    </citation>
    <scope>NUCLEOTIDE SEQUENCE [LARGE SCALE GENOMIC DNA]</scope>
    <source>
        <strain evidence="2 3">UMB0402</strain>
    </source>
</reference>
<organism evidence="2 3">
    <name type="scientific">Winkia neuii</name>
    <dbReference type="NCBI Taxonomy" id="33007"/>
    <lineage>
        <taxon>Bacteria</taxon>
        <taxon>Bacillati</taxon>
        <taxon>Actinomycetota</taxon>
        <taxon>Actinomycetes</taxon>
        <taxon>Actinomycetales</taxon>
        <taxon>Actinomycetaceae</taxon>
        <taxon>Winkia</taxon>
    </lineage>
</organism>
<protein>
    <submittedName>
        <fullName evidence="2">Uncharacterized protein</fullName>
    </submittedName>
</protein>
<keyword evidence="1" id="KW-1133">Transmembrane helix</keyword>
<feature type="transmembrane region" description="Helical" evidence="1">
    <location>
        <begin position="6"/>
        <end position="26"/>
    </location>
</feature>
<comment type="caution">
    <text evidence="2">The sequence shown here is derived from an EMBL/GenBank/DDBJ whole genome shotgun (WGS) entry which is preliminary data.</text>
</comment>
<evidence type="ECO:0000313" key="3">
    <source>
        <dbReference type="Proteomes" id="UP000235122"/>
    </source>
</evidence>
<evidence type="ECO:0000256" key="1">
    <source>
        <dbReference type="SAM" id="Phobius"/>
    </source>
</evidence>
<proteinExistence type="predicted"/>
<name>A0A2I1IQG9_9ACTO</name>